<name>A0ABW6A2W7_9BACT</name>
<protein>
    <submittedName>
        <fullName evidence="1">DUF6157 family protein</fullName>
    </submittedName>
</protein>
<dbReference type="EMBL" id="JBHUOZ010000001">
    <property type="protein sequence ID" value="MFD2918278.1"/>
    <property type="molecule type" value="Genomic_DNA"/>
</dbReference>
<comment type="caution">
    <text evidence="1">The sequence shown here is derived from an EMBL/GenBank/DDBJ whole genome shotgun (WGS) entry which is preliminary data.</text>
</comment>
<evidence type="ECO:0000313" key="2">
    <source>
        <dbReference type="Proteomes" id="UP001597511"/>
    </source>
</evidence>
<proteinExistence type="predicted"/>
<sequence>MKTNDKVHTTNYYNTFIEIAEDCPGGKAVIPVSKNDKKTIAQMQYELIAKHPYRFTSDDVLFQVYADKNELTKKEYAEARAAFFSKGQACMRASPLTKKQGFGIHANEAGKIALVSAGTAEYQRFIADKEVKKVKAMRSTKK</sequence>
<dbReference type="Proteomes" id="UP001597511">
    <property type="component" value="Unassembled WGS sequence"/>
</dbReference>
<dbReference type="Pfam" id="PF19654">
    <property type="entry name" value="DUF6157"/>
    <property type="match status" value="1"/>
</dbReference>
<gene>
    <name evidence="1" type="ORF">ACFS6H_01075</name>
</gene>
<organism evidence="1 2">
    <name type="scientific">Terrimonas rubra</name>
    <dbReference type="NCBI Taxonomy" id="1035890"/>
    <lineage>
        <taxon>Bacteria</taxon>
        <taxon>Pseudomonadati</taxon>
        <taxon>Bacteroidota</taxon>
        <taxon>Chitinophagia</taxon>
        <taxon>Chitinophagales</taxon>
        <taxon>Chitinophagaceae</taxon>
        <taxon>Terrimonas</taxon>
    </lineage>
</organism>
<dbReference type="InterPro" id="IPR046155">
    <property type="entry name" value="DUF6157"/>
</dbReference>
<dbReference type="RefSeq" id="WP_386094118.1">
    <property type="nucleotide sequence ID" value="NZ_JBHUOZ010000001.1"/>
</dbReference>
<keyword evidence="2" id="KW-1185">Reference proteome</keyword>
<accession>A0ABW6A2W7</accession>
<reference evidence="2" key="1">
    <citation type="journal article" date="2019" name="Int. J. Syst. Evol. Microbiol.">
        <title>The Global Catalogue of Microorganisms (GCM) 10K type strain sequencing project: providing services to taxonomists for standard genome sequencing and annotation.</title>
        <authorList>
            <consortium name="The Broad Institute Genomics Platform"/>
            <consortium name="The Broad Institute Genome Sequencing Center for Infectious Disease"/>
            <person name="Wu L."/>
            <person name="Ma J."/>
        </authorList>
    </citation>
    <scope>NUCLEOTIDE SEQUENCE [LARGE SCALE GENOMIC DNA]</scope>
    <source>
        <strain evidence="2">KCTC 23299</strain>
    </source>
</reference>
<evidence type="ECO:0000313" key="1">
    <source>
        <dbReference type="EMBL" id="MFD2918278.1"/>
    </source>
</evidence>